<keyword evidence="2" id="KW-0028">Amino-acid biosynthesis</keyword>
<dbReference type="HAMAP" id="MF_00082">
    <property type="entry name" value="ArgB"/>
    <property type="match status" value="1"/>
</dbReference>
<accession>A0A6J6DIB5</accession>
<evidence type="ECO:0000256" key="4">
    <source>
        <dbReference type="ARBA" id="ARBA00022741"/>
    </source>
</evidence>
<evidence type="ECO:0000256" key="2">
    <source>
        <dbReference type="ARBA" id="ARBA00022605"/>
    </source>
</evidence>
<dbReference type="InterPro" id="IPR037528">
    <property type="entry name" value="ArgB"/>
</dbReference>
<dbReference type="PIRSF" id="PIRSF000728">
    <property type="entry name" value="NAGK"/>
    <property type="match status" value="1"/>
</dbReference>
<gene>
    <name evidence="9" type="ORF">UFOPK1650_00232</name>
</gene>
<evidence type="ECO:0000256" key="1">
    <source>
        <dbReference type="ARBA" id="ARBA00022571"/>
    </source>
</evidence>
<dbReference type="GO" id="GO:0005737">
    <property type="term" value="C:cytoplasm"/>
    <property type="evidence" value="ECO:0007669"/>
    <property type="project" value="InterPro"/>
</dbReference>
<evidence type="ECO:0000313" key="9">
    <source>
        <dbReference type="EMBL" id="CAB4561893.1"/>
    </source>
</evidence>
<dbReference type="PRINTS" id="PR00474">
    <property type="entry name" value="GLU5KINASE"/>
</dbReference>
<dbReference type="InterPro" id="IPR004662">
    <property type="entry name" value="AcgluKinase_fam"/>
</dbReference>
<dbReference type="Gene3D" id="3.40.1160.10">
    <property type="entry name" value="Acetylglutamate kinase-like"/>
    <property type="match status" value="1"/>
</dbReference>
<protein>
    <submittedName>
        <fullName evidence="9">Unannotated protein</fullName>
    </submittedName>
</protein>
<reference evidence="9" key="1">
    <citation type="submission" date="2020-05" db="EMBL/GenBank/DDBJ databases">
        <authorList>
            <person name="Chiriac C."/>
            <person name="Salcher M."/>
            <person name="Ghai R."/>
            <person name="Kavagutti S V."/>
        </authorList>
    </citation>
    <scope>NUCLEOTIDE SEQUENCE</scope>
</reference>
<dbReference type="PANTHER" id="PTHR23342:SF0">
    <property type="entry name" value="N-ACETYLGLUTAMATE SYNTHASE, MITOCHONDRIAL"/>
    <property type="match status" value="1"/>
</dbReference>
<keyword evidence="4" id="KW-0547">Nucleotide-binding</keyword>
<dbReference type="InterPro" id="IPR001057">
    <property type="entry name" value="Glu/AcGlu_kinase"/>
</dbReference>
<dbReference type="InterPro" id="IPR036393">
    <property type="entry name" value="AceGlu_kinase-like_sf"/>
</dbReference>
<evidence type="ECO:0000256" key="3">
    <source>
        <dbReference type="ARBA" id="ARBA00022679"/>
    </source>
</evidence>
<dbReference type="CDD" id="cd04238">
    <property type="entry name" value="AAK_NAGK-like"/>
    <property type="match status" value="1"/>
</dbReference>
<dbReference type="GO" id="GO:0006526">
    <property type="term" value="P:L-arginine biosynthetic process"/>
    <property type="evidence" value="ECO:0007669"/>
    <property type="project" value="UniProtKB-KW"/>
</dbReference>
<dbReference type="NCBIfam" id="TIGR00761">
    <property type="entry name" value="argB"/>
    <property type="match status" value="1"/>
</dbReference>
<evidence type="ECO:0000256" key="5">
    <source>
        <dbReference type="ARBA" id="ARBA00022777"/>
    </source>
</evidence>
<dbReference type="SUPFAM" id="SSF53633">
    <property type="entry name" value="Carbamate kinase-like"/>
    <property type="match status" value="1"/>
</dbReference>
<dbReference type="EMBL" id="CAEZTJ010000016">
    <property type="protein sequence ID" value="CAB4561893.1"/>
    <property type="molecule type" value="Genomic_DNA"/>
</dbReference>
<comment type="pathway">
    <text evidence="7">Amino-acid biosynthesis.</text>
</comment>
<keyword evidence="1" id="KW-0055">Arginine biosynthesis</keyword>
<dbReference type="InterPro" id="IPR001048">
    <property type="entry name" value="Asp/Glu/Uridylate_kinase"/>
</dbReference>
<keyword evidence="6" id="KW-0067">ATP-binding</keyword>
<dbReference type="GO" id="GO:0003991">
    <property type="term" value="F:acetylglutamate kinase activity"/>
    <property type="evidence" value="ECO:0007669"/>
    <property type="project" value="InterPro"/>
</dbReference>
<name>A0A6J6DIB5_9ZZZZ</name>
<evidence type="ECO:0000256" key="6">
    <source>
        <dbReference type="ARBA" id="ARBA00022840"/>
    </source>
</evidence>
<keyword evidence="5" id="KW-0418">Kinase</keyword>
<feature type="domain" description="Aspartate/glutamate/uridylate kinase" evidence="8">
    <location>
        <begin position="1"/>
        <end position="229"/>
    </location>
</feature>
<evidence type="ECO:0000256" key="7">
    <source>
        <dbReference type="ARBA" id="ARBA00029440"/>
    </source>
</evidence>
<sequence>MIVIKLGGNALAASSNNDWIDAIQGAFKDDPRIIIVHGGGPQIDEELAIHGQSKVVIDGYRVTDSKAFEIVEMVLAGRVQQSLVRTLRGAKIPAVGVSGSDGALFDVTKKFSPSGKDLGQVGEVIRVNKDVLEALLDRGFLPVVSSVSSDENGLGFNVNADLAAGALAGAFHAKRAIFMTDVPGIYRNFPDEDSLMAKTSVSELRQMLPSLASGMIPKVEAVITALELGAECASVIDGRDGKALSTLLAGGAVGTEVVHG</sequence>
<dbReference type="Pfam" id="PF00696">
    <property type="entry name" value="AA_kinase"/>
    <property type="match status" value="1"/>
</dbReference>
<keyword evidence="3" id="KW-0808">Transferase</keyword>
<evidence type="ECO:0000259" key="8">
    <source>
        <dbReference type="Pfam" id="PF00696"/>
    </source>
</evidence>
<proteinExistence type="inferred from homology"/>
<dbReference type="GO" id="GO:0005524">
    <property type="term" value="F:ATP binding"/>
    <property type="evidence" value="ECO:0007669"/>
    <property type="project" value="UniProtKB-KW"/>
</dbReference>
<organism evidence="9">
    <name type="scientific">freshwater metagenome</name>
    <dbReference type="NCBI Taxonomy" id="449393"/>
    <lineage>
        <taxon>unclassified sequences</taxon>
        <taxon>metagenomes</taxon>
        <taxon>ecological metagenomes</taxon>
    </lineage>
</organism>
<dbReference type="PANTHER" id="PTHR23342">
    <property type="entry name" value="N-ACETYLGLUTAMATE SYNTHASE"/>
    <property type="match status" value="1"/>
</dbReference>
<dbReference type="AlphaFoldDB" id="A0A6J6DIB5"/>